<reference evidence="2" key="1">
    <citation type="journal article" date="2022" name="Mol. Ecol. Resour.">
        <title>The genomes of chicory, endive, great burdock and yacon provide insights into Asteraceae palaeo-polyploidization history and plant inulin production.</title>
        <authorList>
            <person name="Fan W."/>
            <person name="Wang S."/>
            <person name="Wang H."/>
            <person name="Wang A."/>
            <person name="Jiang F."/>
            <person name="Liu H."/>
            <person name="Zhao H."/>
            <person name="Xu D."/>
            <person name="Zhang Y."/>
        </authorList>
    </citation>
    <scope>NUCLEOTIDE SEQUENCE [LARGE SCALE GENOMIC DNA]</scope>
    <source>
        <strain evidence="2">cv. Punajuju</strain>
    </source>
</reference>
<comment type="caution">
    <text evidence="1">The sequence shown here is derived from an EMBL/GenBank/DDBJ whole genome shotgun (WGS) entry which is preliminary data.</text>
</comment>
<accession>A0ACB9BEZ1</accession>
<name>A0ACB9BEZ1_CICIN</name>
<sequence length="295" mass="33272">METSQPLSVESFSYTWLSSPNPILNSPNCSFRVSFDASDDASFIEMDPNLTPSKRFLVHPDTDTDSGFDFPTSQLPTTLVHADKLISNGTLLPMKSCAPSDSVPVSPLYPTTQDNRRFRKSRSLSLRRCNRLPKRIIQKYLDLVQPLWCRLRRGRSDSSRVQGVENWECSGSFGPRTSGACWADNRRRSCDSESSIHEAVVHCKRTIDFSATVVSGKSWKTSVLESKTQVLVEFYASWCGPCQMVHRVIEEIAGEYAEKVKCFVLNADQDPRIAEEYDIKVVPIVLVFKNGEKCE</sequence>
<evidence type="ECO:0000313" key="1">
    <source>
        <dbReference type="EMBL" id="KAI3720643.1"/>
    </source>
</evidence>
<evidence type="ECO:0000313" key="2">
    <source>
        <dbReference type="Proteomes" id="UP001055811"/>
    </source>
</evidence>
<dbReference type="Proteomes" id="UP001055811">
    <property type="component" value="Linkage Group LG06"/>
</dbReference>
<organism evidence="1 2">
    <name type="scientific">Cichorium intybus</name>
    <name type="common">Chicory</name>
    <dbReference type="NCBI Taxonomy" id="13427"/>
    <lineage>
        <taxon>Eukaryota</taxon>
        <taxon>Viridiplantae</taxon>
        <taxon>Streptophyta</taxon>
        <taxon>Embryophyta</taxon>
        <taxon>Tracheophyta</taxon>
        <taxon>Spermatophyta</taxon>
        <taxon>Magnoliopsida</taxon>
        <taxon>eudicotyledons</taxon>
        <taxon>Gunneridae</taxon>
        <taxon>Pentapetalae</taxon>
        <taxon>asterids</taxon>
        <taxon>campanulids</taxon>
        <taxon>Asterales</taxon>
        <taxon>Asteraceae</taxon>
        <taxon>Cichorioideae</taxon>
        <taxon>Cichorieae</taxon>
        <taxon>Cichoriinae</taxon>
        <taxon>Cichorium</taxon>
    </lineage>
</organism>
<keyword evidence="2" id="KW-1185">Reference proteome</keyword>
<proteinExistence type="predicted"/>
<gene>
    <name evidence="1" type="ORF">L2E82_31634</name>
</gene>
<dbReference type="EMBL" id="CM042014">
    <property type="protein sequence ID" value="KAI3720643.1"/>
    <property type="molecule type" value="Genomic_DNA"/>
</dbReference>
<reference evidence="1 2" key="2">
    <citation type="journal article" date="2022" name="Mol. Ecol. Resour.">
        <title>The genomes of chicory, endive, great burdock and yacon provide insights into Asteraceae paleo-polyploidization history and plant inulin production.</title>
        <authorList>
            <person name="Fan W."/>
            <person name="Wang S."/>
            <person name="Wang H."/>
            <person name="Wang A."/>
            <person name="Jiang F."/>
            <person name="Liu H."/>
            <person name="Zhao H."/>
            <person name="Xu D."/>
            <person name="Zhang Y."/>
        </authorList>
    </citation>
    <scope>NUCLEOTIDE SEQUENCE [LARGE SCALE GENOMIC DNA]</scope>
    <source>
        <strain evidence="2">cv. Punajuju</strain>
        <tissue evidence="1">Leaves</tissue>
    </source>
</reference>
<protein>
    <submittedName>
        <fullName evidence="1">Uncharacterized protein</fullName>
    </submittedName>
</protein>